<dbReference type="GO" id="GO:0006355">
    <property type="term" value="P:regulation of DNA-templated transcription"/>
    <property type="evidence" value="ECO:0007669"/>
    <property type="project" value="InterPro"/>
</dbReference>
<dbReference type="OrthoDB" id="9771372at2"/>
<dbReference type="RefSeq" id="WP_130418795.1">
    <property type="nucleotide sequence ID" value="NZ_SHKW01000001.1"/>
</dbReference>
<keyword evidence="6" id="KW-0804">Transcription</keyword>
<proteinExistence type="predicted"/>
<keyword evidence="1" id="KW-0547">Nucleotide-binding</keyword>
<dbReference type="Gene3D" id="1.10.10.60">
    <property type="entry name" value="Homeodomain-like"/>
    <property type="match status" value="1"/>
</dbReference>
<dbReference type="GO" id="GO:0005524">
    <property type="term" value="F:ATP binding"/>
    <property type="evidence" value="ECO:0007669"/>
    <property type="project" value="UniProtKB-KW"/>
</dbReference>
<dbReference type="InterPro" id="IPR011006">
    <property type="entry name" value="CheY-like_superfamily"/>
</dbReference>
<dbReference type="SMART" id="SM00448">
    <property type="entry name" value="REC"/>
    <property type="match status" value="1"/>
</dbReference>
<dbReference type="GO" id="GO:0043565">
    <property type="term" value="F:sequence-specific DNA binding"/>
    <property type="evidence" value="ECO:0007669"/>
    <property type="project" value="InterPro"/>
</dbReference>
<dbReference type="PANTHER" id="PTHR32071">
    <property type="entry name" value="TRANSCRIPTIONAL REGULATORY PROTEIN"/>
    <property type="match status" value="1"/>
</dbReference>
<dbReference type="InterPro" id="IPR027417">
    <property type="entry name" value="P-loop_NTPase"/>
</dbReference>
<dbReference type="AlphaFoldDB" id="A0A4Q7YUV7"/>
<keyword evidence="7" id="KW-0597">Phosphoprotein</keyword>
<dbReference type="InterPro" id="IPR002197">
    <property type="entry name" value="HTH_Fis"/>
</dbReference>
<evidence type="ECO:0000259" key="8">
    <source>
        <dbReference type="PROSITE" id="PS50045"/>
    </source>
</evidence>
<feature type="domain" description="Response regulatory" evidence="9">
    <location>
        <begin position="45"/>
        <end position="159"/>
    </location>
</feature>
<dbReference type="GO" id="GO:0000160">
    <property type="term" value="P:phosphorelay signal transduction system"/>
    <property type="evidence" value="ECO:0007669"/>
    <property type="project" value="InterPro"/>
</dbReference>
<evidence type="ECO:0000256" key="3">
    <source>
        <dbReference type="ARBA" id="ARBA00023015"/>
    </source>
</evidence>
<reference evidence="10 11" key="1">
    <citation type="submission" date="2019-02" db="EMBL/GenBank/DDBJ databases">
        <title>Genomic Encyclopedia of Archaeal and Bacterial Type Strains, Phase II (KMG-II): from individual species to whole genera.</title>
        <authorList>
            <person name="Goeker M."/>
        </authorList>
    </citation>
    <scope>NUCLEOTIDE SEQUENCE [LARGE SCALE GENOMIC DNA]</scope>
    <source>
        <strain evidence="10 11">DSM 18101</strain>
    </source>
</reference>
<accession>A0A4Q7YUV7</accession>
<keyword evidence="4" id="KW-0238">DNA-binding</keyword>
<dbReference type="Gene3D" id="1.10.8.60">
    <property type="match status" value="1"/>
</dbReference>
<dbReference type="InterPro" id="IPR058031">
    <property type="entry name" value="AAA_lid_NorR"/>
</dbReference>
<evidence type="ECO:0000256" key="7">
    <source>
        <dbReference type="PROSITE-ProRule" id="PRU00169"/>
    </source>
</evidence>
<sequence length="520" mass="56824">MLVKDAAARLYESSTVSLKNSNNCIAKEASERLVGPAITECAPLHVLVVDDDQQMRTACCHVLAQKGAHVSEAGTLAEGEMLLQNQKVDLLLLDLKLPDGGGLALLEKAKVLYPDTAVVVMTAYATVSSAVEAMRIGARDYLTKPFALEELTAVLKSAGQRVHFDRESRLLREKLRSQTNTDGLVGRSSEMQKLYRILSKVAFSTHPVLILGESGTGKEVVARSIHFNGPNVAKPFVQVDCSSPFPIWIESELFGHVRGAFPGADCAKEGLLASVSGGTVFLDEIGALPLDLQSRLLRALQEKEVRPMGGTQARPISARVLAATNRNLAAMVEQGKFRKDLFFRLNVVNLKMPALRERRDDIPLLVVHFMAKAEKEAGVERTVSDEALRALVKYDWPGNVRELENAIERAWVLSNGLTLNLDDLPISLQDLEVPLREELTIEPAVETIAQPDYKSSSSNSGHIVPIAEMEKQAILGTIRMLNGDKILAAKLLGIGKTTLYRKLKEYGVSDEFEGPILSVS</sequence>
<dbReference type="SUPFAM" id="SSF46689">
    <property type="entry name" value="Homeodomain-like"/>
    <property type="match status" value="1"/>
</dbReference>
<dbReference type="Pfam" id="PF02954">
    <property type="entry name" value="HTH_8"/>
    <property type="match status" value="1"/>
</dbReference>
<dbReference type="CDD" id="cd00009">
    <property type="entry name" value="AAA"/>
    <property type="match status" value="1"/>
</dbReference>
<name>A0A4Q7YUV7_9BACT</name>
<comment type="caution">
    <text evidence="10">The sequence shown here is derived from an EMBL/GenBank/DDBJ whole genome shotgun (WGS) entry which is preliminary data.</text>
</comment>
<evidence type="ECO:0000313" key="11">
    <source>
        <dbReference type="Proteomes" id="UP000292958"/>
    </source>
</evidence>
<keyword evidence="11" id="KW-1185">Reference proteome</keyword>
<dbReference type="Gene3D" id="3.40.50.300">
    <property type="entry name" value="P-loop containing nucleotide triphosphate hydrolases"/>
    <property type="match status" value="1"/>
</dbReference>
<evidence type="ECO:0000256" key="1">
    <source>
        <dbReference type="ARBA" id="ARBA00022741"/>
    </source>
</evidence>
<dbReference type="SUPFAM" id="SSF52172">
    <property type="entry name" value="CheY-like"/>
    <property type="match status" value="1"/>
</dbReference>
<dbReference type="PROSITE" id="PS00688">
    <property type="entry name" value="SIGMA54_INTERACT_3"/>
    <property type="match status" value="1"/>
</dbReference>
<feature type="modified residue" description="4-aspartylphosphate" evidence="7">
    <location>
        <position position="94"/>
    </location>
</feature>
<evidence type="ECO:0000256" key="2">
    <source>
        <dbReference type="ARBA" id="ARBA00022840"/>
    </source>
</evidence>
<dbReference type="SMART" id="SM00382">
    <property type="entry name" value="AAA"/>
    <property type="match status" value="1"/>
</dbReference>
<dbReference type="Proteomes" id="UP000292958">
    <property type="component" value="Unassembled WGS sequence"/>
</dbReference>
<evidence type="ECO:0000256" key="6">
    <source>
        <dbReference type="ARBA" id="ARBA00023163"/>
    </source>
</evidence>
<keyword evidence="5" id="KW-0010">Activator</keyword>
<keyword evidence="2" id="KW-0067">ATP-binding</keyword>
<dbReference type="PROSITE" id="PS50110">
    <property type="entry name" value="RESPONSE_REGULATORY"/>
    <property type="match status" value="1"/>
</dbReference>
<dbReference type="InterPro" id="IPR009057">
    <property type="entry name" value="Homeodomain-like_sf"/>
</dbReference>
<dbReference type="EMBL" id="SHKW01000001">
    <property type="protein sequence ID" value="RZU40775.1"/>
    <property type="molecule type" value="Genomic_DNA"/>
</dbReference>
<dbReference type="InterPro" id="IPR001789">
    <property type="entry name" value="Sig_transdc_resp-reg_receiver"/>
</dbReference>
<dbReference type="Gene3D" id="3.40.50.2300">
    <property type="match status" value="1"/>
</dbReference>
<evidence type="ECO:0000256" key="5">
    <source>
        <dbReference type="ARBA" id="ARBA00023159"/>
    </source>
</evidence>
<dbReference type="InterPro" id="IPR025944">
    <property type="entry name" value="Sigma_54_int_dom_CS"/>
</dbReference>
<keyword evidence="3" id="KW-0805">Transcription regulation</keyword>
<dbReference type="InterPro" id="IPR025662">
    <property type="entry name" value="Sigma_54_int_dom_ATP-bd_1"/>
</dbReference>
<dbReference type="PANTHER" id="PTHR32071:SF14">
    <property type="entry name" value="TRANSCRIPTIONAL REGULATORY PROTEIN RTCR"/>
    <property type="match status" value="1"/>
</dbReference>
<dbReference type="Pfam" id="PF25601">
    <property type="entry name" value="AAA_lid_14"/>
    <property type="match status" value="1"/>
</dbReference>
<evidence type="ECO:0000313" key="10">
    <source>
        <dbReference type="EMBL" id="RZU40775.1"/>
    </source>
</evidence>
<feature type="domain" description="Sigma-54 factor interaction" evidence="8">
    <location>
        <begin position="184"/>
        <end position="412"/>
    </location>
</feature>
<dbReference type="InterPro" id="IPR002078">
    <property type="entry name" value="Sigma_54_int"/>
</dbReference>
<dbReference type="PROSITE" id="PS00675">
    <property type="entry name" value="SIGMA54_INTERACT_1"/>
    <property type="match status" value="1"/>
</dbReference>
<protein>
    <submittedName>
        <fullName evidence="10">Two-component system response regulator HydG</fullName>
    </submittedName>
</protein>
<dbReference type="FunFam" id="1.10.8.60:FF:000014">
    <property type="entry name" value="DNA-binding transcriptional regulator NtrC"/>
    <property type="match status" value="1"/>
</dbReference>
<dbReference type="PROSITE" id="PS50045">
    <property type="entry name" value="SIGMA54_INTERACT_4"/>
    <property type="match status" value="1"/>
</dbReference>
<dbReference type="SUPFAM" id="SSF52540">
    <property type="entry name" value="P-loop containing nucleoside triphosphate hydrolases"/>
    <property type="match status" value="1"/>
</dbReference>
<evidence type="ECO:0000256" key="4">
    <source>
        <dbReference type="ARBA" id="ARBA00023125"/>
    </source>
</evidence>
<dbReference type="InterPro" id="IPR003593">
    <property type="entry name" value="AAA+_ATPase"/>
</dbReference>
<organism evidence="10 11">
    <name type="scientific">Edaphobacter modestus</name>
    <dbReference type="NCBI Taxonomy" id="388466"/>
    <lineage>
        <taxon>Bacteria</taxon>
        <taxon>Pseudomonadati</taxon>
        <taxon>Acidobacteriota</taxon>
        <taxon>Terriglobia</taxon>
        <taxon>Terriglobales</taxon>
        <taxon>Acidobacteriaceae</taxon>
        <taxon>Edaphobacter</taxon>
    </lineage>
</organism>
<dbReference type="FunFam" id="3.40.50.300:FF:000006">
    <property type="entry name" value="DNA-binding transcriptional regulator NtrC"/>
    <property type="match status" value="1"/>
</dbReference>
<dbReference type="PRINTS" id="PR01590">
    <property type="entry name" value="HTHFIS"/>
</dbReference>
<gene>
    <name evidence="10" type="ORF">BDD14_2253</name>
</gene>
<evidence type="ECO:0000259" key="9">
    <source>
        <dbReference type="PROSITE" id="PS50110"/>
    </source>
</evidence>
<dbReference type="Pfam" id="PF00072">
    <property type="entry name" value="Response_reg"/>
    <property type="match status" value="1"/>
</dbReference>
<dbReference type="Pfam" id="PF00158">
    <property type="entry name" value="Sigma54_activat"/>
    <property type="match status" value="1"/>
</dbReference>